<proteinExistence type="predicted"/>
<dbReference type="AlphaFoldDB" id="A0A1M6KLS8"/>
<evidence type="ECO:0000259" key="1">
    <source>
        <dbReference type="Pfam" id="PF13480"/>
    </source>
</evidence>
<dbReference type="OrthoDB" id="1422531at2"/>
<dbReference type="InterPro" id="IPR038740">
    <property type="entry name" value="BioF2-like_GNAT_dom"/>
</dbReference>
<accession>A0A1M6KLS8</accession>
<keyword evidence="2" id="KW-0808">Transferase</keyword>
<feature type="domain" description="BioF2-like acetyltransferase" evidence="1">
    <location>
        <begin position="124"/>
        <end position="272"/>
    </location>
</feature>
<dbReference type="SUPFAM" id="SSF55729">
    <property type="entry name" value="Acyl-CoA N-acyltransferases (Nat)"/>
    <property type="match status" value="1"/>
</dbReference>
<evidence type="ECO:0000313" key="2">
    <source>
        <dbReference type="EMBL" id="SHJ59879.1"/>
    </source>
</evidence>
<protein>
    <submittedName>
        <fullName evidence="2">Acetyltransferase (GNAT) domain-containing protein</fullName>
    </submittedName>
</protein>
<name>A0A1M6KLS8_9FLAO</name>
<dbReference type="RefSeq" id="WP_072765417.1">
    <property type="nucleotide sequence ID" value="NZ_FQYX01000026.1"/>
</dbReference>
<organism evidence="2 3">
    <name type="scientific">Arenibacter nanhaiticus</name>
    <dbReference type="NCBI Taxonomy" id="558155"/>
    <lineage>
        <taxon>Bacteria</taxon>
        <taxon>Pseudomonadati</taxon>
        <taxon>Bacteroidota</taxon>
        <taxon>Flavobacteriia</taxon>
        <taxon>Flavobacteriales</taxon>
        <taxon>Flavobacteriaceae</taxon>
        <taxon>Arenibacter</taxon>
    </lineage>
</organism>
<dbReference type="Gene3D" id="3.40.630.30">
    <property type="match status" value="1"/>
</dbReference>
<dbReference type="STRING" id="558155.SAMN04487911_12650"/>
<keyword evidence="3" id="KW-1185">Reference proteome</keyword>
<dbReference type="Pfam" id="PF13480">
    <property type="entry name" value="Acetyltransf_6"/>
    <property type="match status" value="1"/>
</dbReference>
<evidence type="ECO:0000313" key="3">
    <source>
        <dbReference type="Proteomes" id="UP000184231"/>
    </source>
</evidence>
<sequence length="409" mass="48817">MKNNPFTSPTFVTTWLKHFTSFKEQYSFSFIDDLSFIKNKKLPVFINIGKNWTKAMSYSISPDPESVPKNKVLLIYDIPNYVIPNKLTAGGPIKTHKVRQYEGFLANLSGFKTLDEYMQDRFDSKSRYNFRKNKKKLTQCFHINESIYFGSITKDEYDAVFKSFHSLLKKTFLEKQVSTNILEKWDYYYELVYPMILEKKASLYVLRNEDEPICIALNFHSEDISFLFFSVYDSDYSKFGIGYMSVMKCIEWCIENNFKGYDFSKGYFHYKKRWSNVIYNFDYHILYDSKSITASFLAFFMSNYFRWKQILREKNLNKAFNKVLFHLKNKEKIDDKYPGFQFGPKTELSDSHQFNKLNFKSCEYAFLRKPIYEFIYKTGFHIKDIKVTESQGSFWVIGQDKMQKIMINN</sequence>
<dbReference type="GO" id="GO:0016740">
    <property type="term" value="F:transferase activity"/>
    <property type="evidence" value="ECO:0007669"/>
    <property type="project" value="UniProtKB-KW"/>
</dbReference>
<dbReference type="EMBL" id="FQYX01000026">
    <property type="protein sequence ID" value="SHJ59879.1"/>
    <property type="molecule type" value="Genomic_DNA"/>
</dbReference>
<dbReference type="Proteomes" id="UP000184231">
    <property type="component" value="Unassembled WGS sequence"/>
</dbReference>
<reference evidence="2 3" key="1">
    <citation type="submission" date="2016-11" db="EMBL/GenBank/DDBJ databases">
        <authorList>
            <person name="Jaros S."/>
            <person name="Januszkiewicz K."/>
            <person name="Wedrychowicz H."/>
        </authorList>
    </citation>
    <scope>NUCLEOTIDE SEQUENCE [LARGE SCALE GENOMIC DNA]</scope>
    <source>
        <strain evidence="2 3">CGMCC 1.8863</strain>
    </source>
</reference>
<dbReference type="InterPro" id="IPR016181">
    <property type="entry name" value="Acyl_CoA_acyltransferase"/>
</dbReference>
<gene>
    <name evidence="2" type="ORF">SAMN04487911_12650</name>
</gene>